<keyword evidence="2 6" id="KW-0732">Signal</keyword>
<dbReference type="SUPFAM" id="SSF53850">
    <property type="entry name" value="Periplasmic binding protein-like II"/>
    <property type="match status" value="1"/>
</dbReference>
<dbReference type="PANTHER" id="PTHR43649">
    <property type="entry name" value="ARABINOSE-BINDING PROTEIN-RELATED"/>
    <property type="match status" value="1"/>
</dbReference>
<name>A0ABT1EKP9_9FIRM</name>
<evidence type="ECO:0000313" key="7">
    <source>
        <dbReference type="EMBL" id="MCP1111281.1"/>
    </source>
</evidence>
<keyword evidence="3" id="KW-0472">Membrane</keyword>
<gene>
    <name evidence="7" type="ORF">NK118_13580</name>
</gene>
<evidence type="ECO:0000256" key="4">
    <source>
        <dbReference type="ARBA" id="ARBA00023139"/>
    </source>
</evidence>
<dbReference type="Proteomes" id="UP001523565">
    <property type="component" value="Unassembled WGS sequence"/>
</dbReference>
<evidence type="ECO:0000256" key="1">
    <source>
        <dbReference type="ARBA" id="ARBA00022475"/>
    </source>
</evidence>
<evidence type="ECO:0000313" key="8">
    <source>
        <dbReference type="Proteomes" id="UP001523565"/>
    </source>
</evidence>
<dbReference type="InterPro" id="IPR050490">
    <property type="entry name" value="Bact_solute-bd_prot1"/>
</dbReference>
<proteinExistence type="predicted"/>
<keyword evidence="8" id="KW-1185">Reference proteome</keyword>
<evidence type="ECO:0000256" key="3">
    <source>
        <dbReference type="ARBA" id="ARBA00023136"/>
    </source>
</evidence>
<protein>
    <submittedName>
        <fullName evidence="7">Extracellular solute-binding protein</fullName>
    </submittedName>
</protein>
<keyword evidence="5" id="KW-0449">Lipoprotein</keyword>
<comment type="caution">
    <text evidence="7">The sequence shown here is derived from an EMBL/GenBank/DDBJ whole genome shotgun (WGS) entry which is preliminary data.</text>
</comment>
<evidence type="ECO:0000256" key="2">
    <source>
        <dbReference type="ARBA" id="ARBA00022729"/>
    </source>
</evidence>
<dbReference type="Pfam" id="PF13416">
    <property type="entry name" value="SBP_bac_8"/>
    <property type="match status" value="1"/>
</dbReference>
<organism evidence="7 8">
    <name type="scientific">Ohessyouella blattaphilus</name>
    <dbReference type="NCBI Taxonomy" id="2949333"/>
    <lineage>
        <taxon>Bacteria</taxon>
        <taxon>Bacillati</taxon>
        <taxon>Bacillota</taxon>
        <taxon>Clostridia</taxon>
        <taxon>Lachnospirales</taxon>
        <taxon>Lachnospiraceae</taxon>
        <taxon>Ohessyouella</taxon>
    </lineage>
</organism>
<keyword evidence="1" id="KW-1003">Cell membrane</keyword>
<sequence>MKRKVLALFLVGAMVSSFVVGCGKSDGTDSGSQSESEKNEDIVTLKYATYRVGNHPSAAQEKACLDRFEELYGDEIKLEIEELPSDQAYADKMKVLAASGELPDVVDGKNGIKELAIDNGQAVDILPMLEDDQEWKADLSEDAIQANMSEDGKLYSLVALTQLSGYFYNTEMFADAGIEPAKTWEEFMDNCEKLDAKGHTPLALMTGENCWATNILLAAMIGTNGEAGNEFMNTKYPDTYQTPEVIDALERMKVLLEKYTTEDAIGALYANAANNFMQGEAAMFCNGLWMTPDFENPEKSMEGFSDKVGIAMFPENGLMTTYPEGWVVCADSPEKQDAAMKLLKVFTDAEGQQAAMEYTKDVPCGNNVEITDQFAAENPLFAQMMEDRKGTEYAFATFDVTAYPTVVDSFSKYYPDLVYGNITAEEMAKKLDEAAESSK</sequence>
<dbReference type="Gene3D" id="3.40.190.10">
    <property type="entry name" value="Periplasmic binding protein-like II"/>
    <property type="match status" value="2"/>
</dbReference>
<dbReference type="RefSeq" id="WP_262070159.1">
    <property type="nucleotide sequence ID" value="NZ_JAMXOC010000027.1"/>
</dbReference>
<reference evidence="7 8" key="1">
    <citation type="journal article" date="2022" name="Genome Biol. Evol.">
        <title>Host diet, physiology and behaviors set the stage for Lachnospiraceae cladogenesis.</title>
        <authorList>
            <person name="Vera-Ponce De Leon A."/>
            <person name="Schneider M."/>
            <person name="Jahnes B.C."/>
            <person name="Sadowski V."/>
            <person name="Camuy-Velez L.A."/>
            <person name="Duan J."/>
            <person name="Sabree Z.L."/>
        </authorList>
    </citation>
    <scope>NUCLEOTIDE SEQUENCE [LARGE SCALE GENOMIC DNA]</scope>
    <source>
        <strain evidence="7 8">PAL227</strain>
    </source>
</reference>
<accession>A0ABT1EKP9</accession>
<feature type="signal peptide" evidence="6">
    <location>
        <begin position="1"/>
        <end position="21"/>
    </location>
</feature>
<evidence type="ECO:0000256" key="6">
    <source>
        <dbReference type="SAM" id="SignalP"/>
    </source>
</evidence>
<dbReference type="EMBL" id="JAMZFV010000027">
    <property type="protein sequence ID" value="MCP1111281.1"/>
    <property type="molecule type" value="Genomic_DNA"/>
</dbReference>
<evidence type="ECO:0000256" key="5">
    <source>
        <dbReference type="ARBA" id="ARBA00023288"/>
    </source>
</evidence>
<dbReference type="PANTHER" id="PTHR43649:SF33">
    <property type="entry name" value="POLYGALACTURONAN_RHAMNOGALACTURONAN-BINDING PROTEIN YTCQ"/>
    <property type="match status" value="1"/>
</dbReference>
<dbReference type="InterPro" id="IPR006059">
    <property type="entry name" value="SBP"/>
</dbReference>
<dbReference type="PROSITE" id="PS51257">
    <property type="entry name" value="PROKAR_LIPOPROTEIN"/>
    <property type="match status" value="1"/>
</dbReference>
<keyword evidence="4" id="KW-0564">Palmitate</keyword>
<feature type="chain" id="PRO_5045641678" evidence="6">
    <location>
        <begin position="22"/>
        <end position="439"/>
    </location>
</feature>